<dbReference type="AlphaFoldDB" id="I5C1K5"/>
<feature type="chain" id="PRO_5003700320" evidence="6">
    <location>
        <begin position="19"/>
        <end position="479"/>
    </location>
</feature>
<keyword evidence="10" id="KW-1185">Reference proteome</keyword>
<dbReference type="GO" id="GO:0009279">
    <property type="term" value="C:cell outer membrane"/>
    <property type="evidence" value="ECO:0007669"/>
    <property type="project" value="UniProtKB-SubCell"/>
</dbReference>
<dbReference type="RefSeq" id="WP_009055685.1">
    <property type="nucleotide sequence ID" value="NZ_AJYA01000028.1"/>
</dbReference>
<dbReference type="EMBL" id="AJYA01000028">
    <property type="protein sequence ID" value="EIM75707.1"/>
    <property type="molecule type" value="Genomic_DNA"/>
</dbReference>
<dbReference type="Pfam" id="PF14322">
    <property type="entry name" value="SusD-like_3"/>
    <property type="match status" value="1"/>
</dbReference>
<dbReference type="InterPro" id="IPR033985">
    <property type="entry name" value="SusD-like_N"/>
</dbReference>
<dbReference type="Proteomes" id="UP000005551">
    <property type="component" value="Unassembled WGS sequence"/>
</dbReference>
<evidence type="ECO:0000256" key="5">
    <source>
        <dbReference type="ARBA" id="ARBA00023237"/>
    </source>
</evidence>
<evidence type="ECO:0000256" key="6">
    <source>
        <dbReference type="SAM" id="SignalP"/>
    </source>
</evidence>
<dbReference type="Gene3D" id="1.25.40.390">
    <property type="match status" value="1"/>
</dbReference>
<protein>
    <submittedName>
        <fullName evidence="9">RagB/SusD domain-containing protein</fullName>
    </submittedName>
</protein>
<feature type="domain" description="SusD-like N-terminal" evidence="8">
    <location>
        <begin position="78"/>
        <end position="232"/>
    </location>
</feature>
<dbReference type="Pfam" id="PF07980">
    <property type="entry name" value="SusD_RagB"/>
    <property type="match status" value="1"/>
</dbReference>
<evidence type="ECO:0000256" key="3">
    <source>
        <dbReference type="ARBA" id="ARBA00022729"/>
    </source>
</evidence>
<evidence type="ECO:0000313" key="9">
    <source>
        <dbReference type="EMBL" id="EIM75707.1"/>
    </source>
</evidence>
<evidence type="ECO:0000256" key="2">
    <source>
        <dbReference type="ARBA" id="ARBA00006275"/>
    </source>
</evidence>
<evidence type="ECO:0000259" key="8">
    <source>
        <dbReference type="Pfam" id="PF14322"/>
    </source>
</evidence>
<evidence type="ECO:0000259" key="7">
    <source>
        <dbReference type="Pfam" id="PF07980"/>
    </source>
</evidence>
<dbReference type="PATRIC" id="fig|1189621.3.peg.2652"/>
<comment type="subcellular location">
    <subcellularLocation>
        <location evidence="1">Cell outer membrane</location>
    </subcellularLocation>
</comment>
<dbReference type="PROSITE" id="PS51257">
    <property type="entry name" value="PROKAR_LIPOPROTEIN"/>
    <property type="match status" value="1"/>
</dbReference>
<evidence type="ECO:0000313" key="10">
    <source>
        <dbReference type="Proteomes" id="UP000005551"/>
    </source>
</evidence>
<evidence type="ECO:0000256" key="4">
    <source>
        <dbReference type="ARBA" id="ARBA00023136"/>
    </source>
</evidence>
<dbReference type="CDD" id="cd08977">
    <property type="entry name" value="SusD"/>
    <property type="match status" value="1"/>
</dbReference>
<comment type="similarity">
    <text evidence="2">Belongs to the SusD family.</text>
</comment>
<name>I5C1K5_9BACT</name>
<accession>I5C1K5</accession>
<keyword evidence="3 6" id="KW-0732">Signal</keyword>
<comment type="caution">
    <text evidence="9">The sequence shown here is derived from an EMBL/GenBank/DDBJ whole genome shotgun (WGS) entry which is preliminary data.</text>
</comment>
<keyword evidence="4" id="KW-0472">Membrane</keyword>
<sequence>MKKNIFSIALAATMLAFGSCTDVLDVDPRQSLTVDQALADVNGFNGIALTMYGRLRNFGYYGQTMMIAPEVLADNVLMIANTGRYIGEEVNQDRAHMQIWNTAIWSAINDANIILGGVDAVPGAEATKNRLKGEAHFVRALTHFDFARIYGYEPNREVNGFNLSTIVRTTPTLAFSDADLRTRSNIVQVYEQIEADLLAAIDLLPPVAMGSGAGVYRATRGAAQALLARVYLYWGRNDRAAALATQAMATVGLTENGTGLIEPADYRAAFNSFPNPESIFEIEIRQVDWSTVDGVNNSMSSLTSNAFPNAQFIASASRELIASMEEGDARMAAWEPTTRAGFAGPVFASNKWRGAKGEFLENLPILRGSELFLIRAEARQKLGDNAGARADLNALRSKRNLPAVDAGLTGNALFEAILQEKRVEFAMEGHRFFDLKRNGLAIRKHRGLPPVPFNDYRILSFLPQAQIQLNPDLVQNPGY</sequence>
<feature type="signal peptide" evidence="6">
    <location>
        <begin position="1"/>
        <end position="18"/>
    </location>
</feature>
<gene>
    <name evidence="9" type="ORF">A3SI_12709</name>
</gene>
<dbReference type="InterPro" id="IPR011990">
    <property type="entry name" value="TPR-like_helical_dom_sf"/>
</dbReference>
<dbReference type="STRING" id="1189621.A3SI_12709"/>
<reference evidence="9 10" key="1">
    <citation type="submission" date="2012-05" db="EMBL/GenBank/DDBJ databases">
        <title>Genome sequence of Nitritalea halalkaliphila LW7.</title>
        <authorList>
            <person name="Jangir P.K."/>
            <person name="Singh A."/>
            <person name="Shivaji S."/>
            <person name="Sharma R."/>
        </authorList>
    </citation>
    <scope>NUCLEOTIDE SEQUENCE [LARGE SCALE GENOMIC DNA]</scope>
    <source>
        <strain evidence="9 10">LW7</strain>
    </source>
</reference>
<feature type="domain" description="RagB/SusD" evidence="7">
    <location>
        <begin position="361"/>
        <end position="442"/>
    </location>
</feature>
<keyword evidence="5" id="KW-0998">Cell outer membrane</keyword>
<dbReference type="InterPro" id="IPR012944">
    <property type="entry name" value="SusD_RagB_dom"/>
</dbReference>
<evidence type="ECO:0000256" key="1">
    <source>
        <dbReference type="ARBA" id="ARBA00004442"/>
    </source>
</evidence>
<dbReference type="SUPFAM" id="SSF48452">
    <property type="entry name" value="TPR-like"/>
    <property type="match status" value="1"/>
</dbReference>
<organism evidence="9 10">
    <name type="scientific">Nitritalea halalkaliphila LW7</name>
    <dbReference type="NCBI Taxonomy" id="1189621"/>
    <lineage>
        <taxon>Bacteria</taxon>
        <taxon>Pseudomonadati</taxon>
        <taxon>Bacteroidota</taxon>
        <taxon>Cytophagia</taxon>
        <taxon>Cytophagales</taxon>
        <taxon>Cyclobacteriaceae</taxon>
        <taxon>Nitritalea</taxon>
    </lineage>
</organism>
<proteinExistence type="inferred from homology"/>
<dbReference type="OrthoDB" id="621570at2"/>